<comment type="caution">
    <text evidence="1">The sequence shown here is derived from an EMBL/GenBank/DDBJ whole genome shotgun (WGS) entry which is preliminary data.</text>
</comment>
<evidence type="ECO:0000313" key="1">
    <source>
        <dbReference type="EMBL" id="GIZ05004.1"/>
    </source>
</evidence>
<dbReference type="EMBL" id="BPLR01019188">
    <property type="protein sequence ID" value="GIZ05004.1"/>
    <property type="molecule type" value="Genomic_DNA"/>
</dbReference>
<proteinExistence type="predicted"/>
<reference evidence="1 2" key="1">
    <citation type="submission" date="2021-06" db="EMBL/GenBank/DDBJ databases">
        <title>Caerostris extrusa draft genome.</title>
        <authorList>
            <person name="Kono N."/>
            <person name="Arakawa K."/>
        </authorList>
    </citation>
    <scope>NUCLEOTIDE SEQUENCE [LARGE SCALE GENOMIC DNA]</scope>
</reference>
<evidence type="ECO:0000313" key="2">
    <source>
        <dbReference type="Proteomes" id="UP001054945"/>
    </source>
</evidence>
<organism evidence="1 2">
    <name type="scientific">Caerostris extrusa</name>
    <name type="common">Bark spider</name>
    <name type="synonym">Caerostris bankana</name>
    <dbReference type="NCBI Taxonomy" id="172846"/>
    <lineage>
        <taxon>Eukaryota</taxon>
        <taxon>Metazoa</taxon>
        <taxon>Ecdysozoa</taxon>
        <taxon>Arthropoda</taxon>
        <taxon>Chelicerata</taxon>
        <taxon>Arachnida</taxon>
        <taxon>Araneae</taxon>
        <taxon>Araneomorphae</taxon>
        <taxon>Entelegynae</taxon>
        <taxon>Araneoidea</taxon>
        <taxon>Araneidae</taxon>
        <taxon>Caerostris</taxon>
    </lineage>
</organism>
<keyword evidence="2" id="KW-1185">Reference proteome</keyword>
<protein>
    <submittedName>
        <fullName evidence="1">Uncharacterized protein</fullName>
    </submittedName>
</protein>
<name>A0AAV4YFG6_CAEEX</name>
<gene>
    <name evidence="1" type="ORF">CEXT_171221</name>
</gene>
<dbReference type="AlphaFoldDB" id="A0AAV4YFG6"/>
<sequence length="135" mass="15367">MTGVITAKPPSRRLFGRHKLKLETSQQLRGWWGGDFRIRYVSGVPRCYWRQAISLQGVPEPSLFLDILSARQNECSNSENNCLDRDRNTSPSLAICSAAILFSNSSGDFLSVFAENKKLSLRDWENGFCFLFFPQ</sequence>
<accession>A0AAV4YFG6</accession>
<dbReference type="Proteomes" id="UP001054945">
    <property type="component" value="Unassembled WGS sequence"/>
</dbReference>